<dbReference type="RefSeq" id="WP_021233892.1">
    <property type="nucleotide sequence ID" value="NZ_ATHL01000075.1"/>
</dbReference>
<evidence type="ECO:0000313" key="4">
    <source>
        <dbReference type="Proteomes" id="UP000015527"/>
    </source>
</evidence>
<feature type="chain" id="PRO_5004563922" description="DUF4148 domain-containing protein" evidence="2">
    <location>
        <begin position="23"/>
        <end position="123"/>
    </location>
</feature>
<proteinExistence type="predicted"/>
<dbReference type="EMBL" id="ATHL01000075">
    <property type="protein sequence ID" value="EQB15776.1"/>
    <property type="molecule type" value="Genomic_DNA"/>
</dbReference>
<keyword evidence="4" id="KW-1185">Reference proteome</keyword>
<gene>
    <name evidence="3" type="ORF">L284_10210</name>
</gene>
<dbReference type="AlphaFoldDB" id="T0HHI7"/>
<reference evidence="3 4" key="1">
    <citation type="journal article" date="2013" name="Genome Announc.">
        <title>Genome Sequence of Novosphingobium lindaniclasticum LE124T, Isolated from a Hexachlorocyclohexane Dumpsite.</title>
        <authorList>
            <person name="Saxena A."/>
            <person name="Nayyar N."/>
            <person name="Sangwan N."/>
            <person name="Kumari R."/>
            <person name="Khurana J.P."/>
            <person name="Lal R."/>
        </authorList>
    </citation>
    <scope>NUCLEOTIDE SEQUENCE [LARGE SCALE GENOMIC DNA]</scope>
    <source>
        <strain evidence="3 4">LE124</strain>
    </source>
</reference>
<evidence type="ECO:0000256" key="1">
    <source>
        <dbReference type="SAM" id="MobiDB-lite"/>
    </source>
</evidence>
<accession>T0HHI7</accession>
<dbReference type="Proteomes" id="UP000015527">
    <property type="component" value="Unassembled WGS sequence"/>
</dbReference>
<evidence type="ECO:0008006" key="5">
    <source>
        <dbReference type="Google" id="ProtNLM"/>
    </source>
</evidence>
<dbReference type="PATRIC" id="fig|1096930.3.peg.2020"/>
<feature type="signal peptide" evidence="2">
    <location>
        <begin position="1"/>
        <end position="22"/>
    </location>
</feature>
<keyword evidence="2" id="KW-0732">Signal</keyword>
<dbReference type="OrthoDB" id="7451616at2"/>
<evidence type="ECO:0000313" key="3">
    <source>
        <dbReference type="EMBL" id="EQB15776.1"/>
    </source>
</evidence>
<feature type="compositionally biased region" description="Basic and acidic residues" evidence="1">
    <location>
        <begin position="62"/>
        <end position="82"/>
    </location>
</feature>
<comment type="caution">
    <text evidence="3">The sequence shown here is derived from an EMBL/GenBank/DDBJ whole genome shotgun (WGS) entry which is preliminary data.</text>
</comment>
<evidence type="ECO:0000256" key="2">
    <source>
        <dbReference type="SAM" id="SignalP"/>
    </source>
</evidence>
<feature type="region of interest" description="Disordered" evidence="1">
    <location>
        <begin position="62"/>
        <end position="95"/>
    </location>
</feature>
<protein>
    <recommendedName>
        <fullName evidence="5">DUF4148 domain-containing protein</fullName>
    </recommendedName>
</protein>
<organism evidence="3 4">
    <name type="scientific">Novosphingobium lindaniclasticum LE124</name>
    <dbReference type="NCBI Taxonomy" id="1096930"/>
    <lineage>
        <taxon>Bacteria</taxon>
        <taxon>Pseudomonadati</taxon>
        <taxon>Pseudomonadota</taxon>
        <taxon>Alphaproteobacteria</taxon>
        <taxon>Sphingomonadales</taxon>
        <taxon>Sphingomonadaceae</taxon>
        <taxon>Novosphingobium</taxon>
    </lineage>
</organism>
<sequence length="123" mass="13582">MLRWLSAGAAGMLLLAASGAGAQIVGPPAPQPGTETYRRAEAAADEARYRLDLRKIDRTIREGRESGRLSKRDAKTLRKERQQIGSLAERYGSDGLSSQEAQELYMRERVLESQARLPGKGKR</sequence>
<name>T0HHI7_9SPHN</name>